<keyword evidence="10" id="KW-0243">Dynein</keyword>
<dbReference type="Pfam" id="PF12780">
    <property type="entry name" value="AAA_8"/>
    <property type="match status" value="1"/>
</dbReference>
<keyword evidence="7" id="KW-0547">Nucleotide-binding</keyword>
<feature type="domain" description="Dynein heavy chain AAA module D4" evidence="21">
    <location>
        <begin position="2425"/>
        <end position="2686"/>
    </location>
</feature>
<dbReference type="InterPro" id="IPR024317">
    <property type="entry name" value="Dynein_heavy_chain_D4_dom"/>
</dbReference>
<evidence type="ECO:0000259" key="17">
    <source>
        <dbReference type="Pfam" id="PF03028"/>
    </source>
</evidence>
<dbReference type="InterPro" id="IPR024743">
    <property type="entry name" value="Dynein_HC_stalk"/>
</dbReference>
<dbReference type="InterPro" id="IPR043157">
    <property type="entry name" value="Dynein_AAA1S"/>
</dbReference>
<evidence type="ECO:0000259" key="25">
    <source>
        <dbReference type="Pfam" id="PF18198"/>
    </source>
</evidence>
<sequence>MCLSFLIFNPQDFPRHSFDPKVQVPFYTPPTECPRKLQIERRKRRYQSLSLQRILENEYHIRTEDLIARFLDGTQDANGEWTTYLPLENFDDETYDCRTPEDWLEMGIEDGVRKPVPALCLLPERDDQQHLDIRDPEIVWKWQLSGVLDYDKKSKLWLVQKVDENGRLLDEYGNPIVNGGLLPNGTFSELSSQYWIPRLQVMFIAENPDVFAQRIAAAYRDRKAHEAGLRYHLYLDCMPTEGIAELSNPVLKRIVHLAKNDTCTVKNYRGLEEATQALEKEVMFDFWRGMNDLILRELVEKNKAQYSFIRPVEVKKREVPWKGTLDIPSYDFDDMFDKFASRSMLTKPEAIVALCKAQFECLEARSRLMFHVPMAKHTRLEEFEQTQSMTTNQVAVFLKDTWIDNLRKYIRSCLRDSGKGWFNIYETDFYVYTQSKLKKLMELVKYCMQDTLRYLVMDSLTSLTNMIRDGCVSCLNLPENYEWTNDLLTSSLPPKKNPIFLVDLVLDADGPHYSTPLQNFINVLITLFNRAINSVQDVPQLERFVMEGITCAENPLLEAVGIREPPVEQLRQRLRDYLTASLIPMEAYARQYEKFMELTMLDINTYLKIYESQNQSALEIKLQVEKQLKEKEMVETTIPSSIIIGPFYVNTEPVRQTLIKKCKALTSALLDLLARQLRKQADQASEEFRMIAARLYEKPNTIEELTEMREWIATIPDRLEERQEGIDKAISDYELIDAFFYILSADDFNAKWTTIGWPHKIKQMIIQVEKNLEDDEERFRKLQISESSAFSDKLDTLTMMVSSMASYTEISKAQEVANEVRRIYKQLLDAQTLAGTYNNRERLFGLPSTNYEKIPRLLKDFEPFKNLWLSAAEWLKTQEAVMNDPLSSIDAEQVEKQVQECYKTMHRSTRIFHELPGVQEVANQIKQAIEEFKPFIPLIQGLRNPGMRKRHWEELSELLGVSIIPKSTLTFAKCLEMRLQDHIETIAKVADIAGKEYSIESALNKMVSEWQSVVFEILPYKDTGTCIVKIGDEVNQLLDDHVVMTQSMNFSPYKKPFEERIAQWESKLHITQDVLDEWITCQRQWLYLEPIFSSEDITRQLPVESKRYQTMDRIWRKVMKQAADQPQVITLCPDPRLLNSLRECNRLLDQVQKGLSEYLETKRQAFPRFYFLSDDELLEILSQTKDPTAVQPHLRKCFENIAKLNFEPDLEITAMYSSEGECVQFEKTTYPTGNVEEWMLEIESMMRTSVRAIIGRALEAYTKTPRTEWVLQWPGQVVIAGCQTFWTSEVTSALAGGSLEQLYPNLLRQLDGLRELVRGDLTKIGLMTLSALIVIEVHARDVVSRMMEEGVRNVNDFEWISQLRYYWLREEEELKLRAVNAEFNYGYEYLGNTTRLVITPLTDRCYLTLTGALHLKFGGAPAGPAGTGKTETTKDLGKAFAIQCVVFNCSDQLDFMAMGKFFKGLASAGAWACFDEFNRIDIEVLSVVAQQITTIQKAQQQRVTRFIFEGDELVLKPSCAVFITMNPGYAGRTELPDNLKALFRPVAMMVPDYALIAEISLFSFGFSDARLLAKKIVTTFKLSSEQLSTQDHYDFGMRAVKSVISAAGNLKRQNPEMDEELICLRAIRDVNVPKFLSDDLKLFNGIVSDLFPNIREQPVDYGDLTIALKTSCGKLGLMDVEGFLHKCIQLYETTVVRHGLMLIGPTGSGKTKCYEVLKDALTSLRNKPSPDGSFFQIVHTYVLNPKSITMGQLYGEFDLLTHEWTDGILSTLIRQGVNANNEEKRWYLFDGPVDAVWIESMNTVLDDNKKLCLSSGEIIKLTDAMTMMFEVADLAVASPATVSRCGMVYLEPTILGLDPFVQCWIRRLPDAIFAHRDKLQAFFDLYMNDTLEFIRKETKEVIPTTDGQLCFSLLKMLECFFTPFLPKEAVTSKMKRMQADKTKNLKAPLRPMVDDKANQVTEDVLVRIGQALESWFIFSLIWSFGATCTNEGRIKFDEYLRRKMRELKSIMPFPEEGTVYDYRFDDAGLLRMDARDFDDDDVPIAEKKMKWVHWMANMSEVNVPSDIRFSDIIIPTIDTVRCGHLIEMLLVAKKPVLCVGPTGTGKTMTIMNKLTRNMPKEYIPEFMIFSAKTSARQTQELIDGKLDKRRKQVYGPPMGRYMIFFIDDLNMPALEVFGAQPPIELIRQWMDFGGWYDLKTIGEFRKLVDVNFIGAMGPPGGGRNPVTPRLMRHFNFLAYNELDVQSMQTIFGTILKSWLNRLGPDKPPALLLPHADALVQATISMYTTIQSQLLPTPAKSHYTFNLRDLSKVFQGMLMMEPTSLIGSLEQLLRLWFHESTRVFQDRLVNDTDRDWFRNLINDKSKAVFELPVSEYVTNEPLLYGDFLTAAASDVWKYIEMTDHAQVLQVIEENLDDYNQINTAKMNLILFMYAVEHICRIARIIRQPQGNALLLGMGGSGRQSLTRLASHMAEYECFQIELSKNYGFSDWREDLKKIMMTAGIEDKSVTFLFSDTQIKSESFLEDINNLLNAGDVPNIYTLDDLDKIYDAMKMIAADQGLQPTKTNLFNCYTKRVRANLHTVITMSPIGEIFRARLRQFPALVNCCTIDWFSPWPSEALESVALRTLKQMPELDVDDSTIEAMVKMCIDQHQSVVRNTDLLQNELNRHNYVTPTSFLELLGVFSKIYGLKKEELKTARNRTKIGLDKLLFTEEVVSKLQEELEIMKPELERAVEESKVTMEEIARDSKIAEETQSVVAHEERQAMKKAKECQTIRDDAQRDLDEAMPALYESLEALKSLNKNDITEVRAMMRPPEGVRLVIETVCIMKDVKPKKVAGDKPGVKVDDYWEPGKMLLQDPGKFLDSLLNYDKDNIPDAIIAKIKPYIESESFMPAAIAKVSKACTSICLWVRAMYKYHHVAKNVAPKRAALQASELELAETEKILKEARSRLKACEERIASLQIKYDECIRRQRELEDKSQLCEARLVRADKLIGGLGSEKLRWQDSVVKFDQLLDNLVGNVLCAAGSVAYFGPFPGKYRADMSNEWVTKLRGHAVPHTTDPSPTLVQTFGDPVKLRNWHIFGLPKDTLSIENAFIVQFSRRWPLFIDPQGQANKWIKALGSADGMIVLKMSDKDFLRSLENTIRFGKPCLLENVGEELDPALEPILLKQTFKHQGATVIKLGDAIIPYHNDFRFYITTKLPNPHYKPEVSTKVTLVNFTLSPDGLEDQLLGLVVAEERPDLEEAKSQLIVSNAKMKEELKEIEDRILERLSATEGSPVDDIDLIQTLEASKLKSSEIQAKVVAAEQTEHDIDETRSKYIPVAVRTQILFFCVADLANIDPMYQYSLEWFVNIFLHGIRNADRADNVPQRVQNINNFFTFSLYSNVCRSLFEKHKLMFAFLIAIRILQNGGFINAEEYRYLLAGGTTKPREVPNPAPEWISDRMWGDVLTLTALPKFASLPESITSEKDGFKAIFDSPEPHRARFPDPWQDELDSFQRILLLRCLRADKVTNAMQDFVTHHLGQRFVEPQTTNLPEVFKESSPAAPLIFILSQGTDPASDLYKFADEMRFGGKKLSAISLGQGQGPRAEELMRAAMDRGIWVFFQNCHLAPSWMPVLERLVEQIDKDRVHRDFRLWLTSMPSPNFPVYILQNGSKMTVEPPKGMKAHLMRTYTGLNDNYLSQVPDKNSVFRQLLFSLAFFNGVLVERKKFGPLGFNIPYEFTTGDLRICMDQLIMFLTEYMEVPYKVLCYTAGHINYGGRITDDWDRRCAMSILDEYYNNRVLQDDYSYSPSGIYHQLPGTSDHGIYLEYIKSLPINDLPEIFGLHDNANITFAQNETFELLGYLLQLQPRASTGSSTGQQVEEVVEEISRSLLAKTPKPFDLEEVIQRYPVMYEQSMNTVLTQEVIRYNNLLSVIHQTLNDLIKAVKGLVVMSASLEEMAGSLFNNRVPTIWANKAYPSLKPLAAWVEDLILRVRFIQDWIDNGVPPVFWISGFYFPQAFLTGTLQNYARKKRISVDTISFDFQVMKQAVTELTELPTDGSYIRGLFLEGARWDMQNHKLGESRPKELYVNMPVIWLIPVAHRKPPTKGSYECPVYKTLTRAGPTLKTDDSVRHESVLRAVSARQMAPTSSSIFKAIFKPRHPVYLAAFNVRTLKQAGQAALALTLDCLALIESLLHLLGIRNPPLIAAILKAPDYPVFERSACAIIVASCCKVLSATARKKSFSCNNHSARNCYATQRKHKSSDTVRLQTLHRGSEEAGVGFEPRSSWPINSRSTHQTITLPAAKRGGLKP</sequence>
<dbReference type="Proteomes" id="UP000054324">
    <property type="component" value="Unassembled WGS sequence"/>
</dbReference>
<dbReference type="FunFam" id="1.10.8.710:FF:000004">
    <property type="entry name" value="Dynein axonemal heavy chain 6"/>
    <property type="match status" value="1"/>
</dbReference>
<dbReference type="STRING" id="6198.A0A074ZNX3"/>
<keyword evidence="13" id="KW-0505">Motor protein</keyword>
<feature type="domain" description="Dynein heavy chain AAA 5 extension" evidence="23">
    <location>
        <begin position="1879"/>
        <end position="2027"/>
    </location>
</feature>
<dbReference type="FunFam" id="1.10.8.1220:FF:000001">
    <property type="entry name" value="Dynein axonemal heavy chain 5"/>
    <property type="match status" value="1"/>
</dbReference>
<feature type="domain" description="Dynein heavy chain hydrolytic ATP-binding dynein motor region" evidence="19">
    <location>
        <begin position="1385"/>
        <end position="1711"/>
    </location>
</feature>
<feature type="domain" description="Dynein heavy chain AAA lid" evidence="25">
    <location>
        <begin position="3688"/>
        <end position="3827"/>
    </location>
</feature>
<dbReference type="Pfam" id="PF17852">
    <property type="entry name" value="Dynein_AAA_lid"/>
    <property type="match status" value="1"/>
</dbReference>
<dbReference type="Gene3D" id="1.10.472.130">
    <property type="match status" value="1"/>
</dbReference>
<dbReference type="Gene3D" id="1.10.8.720">
    <property type="entry name" value="Region D6 of dynein motor"/>
    <property type="match status" value="1"/>
</dbReference>
<dbReference type="FunFam" id="1.20.1270.280:FF:000001">
    <property type="entry name" value="dynein heavy chain 7, axonemal"/>
    <property type="match status" value="1"/>
</dbReference>
<comment type="similarity">
    <text evidence="3">Belongs to the dynein heavy chain family.</text>
</comment>
<dbReference type="Pfam" id="PF03028">
    <property type="entry name" value="Dynein_heavy"/>
    <property type="match status" value="1"/>
</dbReference>
<dbReference type="Pfam" id="PF17857">
    <property type="entry name" value="AAA_lid_1"/>
    <property type="match status" value="1"/>
</dbReference>
<dbReference type="InterPro" id="IPR041658">
    <property type="entry name" value="AAA_lid_11"/>
</dbReference>
<dbReference type="InterPro" id="IPR035699">
    <property type="entry name" value="AAA_6"/>
</dbReference>
<dbReference type="Gene3D" id="1.10.8.710">
    <property type="match status" value="1"/>
</dbReference>
<keyword evidence="11 16" id="KW-0175">Coiled coil</keyword>
<evidence type="ECO:0000256" key="13">
    <source>
        <dbReference type="ARBA" id="ARBA00023175"/>
    </source>
</evidence>
<dbReference type="InterPro" id="IPR041228">
    <property type="entry name" value="Dynein_C"/>
</dbReference>
<evidence type="ECO:0000259" key="20">
    <source>
        <dbReference type="Pfam" id="PF12777"/>
    </source>
</evidence>
<dbReference type="EMBL" id="KL596691">
    <property type="protein sequence ID" value="KER28811.1"/>
    <property type="molecule type" value="Genomic_DNA"/>
</dbReference>
<dbReference type="InterPro" id="IPR042219">
    <property type="entry name" value="AAA_lid_11_sf"/>
</dbReference>
<evidence type="ECO:0000256" key="15">
    <source>
        <dbReference type="ARBA" id="ARBA00023273"/>
    </source>
</evidence>
<evidence type="ECO:0000259" key="26">
    <source>
        <dbReference type="Pfam" id="PF18199"/>
    </source>
</evidence>
<dbReference type="FunFam" id="3.40.50.300:FF:000223">
    <property type="entry name" value="Dynein heavy chain 3, axonemal"/>
    <property type="match status" value="1"/>
</dbReference>
<dbReference type="GeneID" id="20318603"/>
<evidence type="ECO:0000256" key="8">
    <source>
        <dbReference type="ARBA" id="ARBA00022840"/>
    </source>
</evidence>
<dbReference type="GO" id="GO:0003341">
    <property type="term" value="P:cilium movement"/>
    <property type="evidence" value="ECO:0007669"/>
    <property type="project" value="UniProtKB-ARBA"/>
</dbReference>
<dbReference type="GO" id="GO:0005524">
    <property type="term" value="F:ATP binding"/>
    <property type="evidence" value="ECO:0007669"/>
    <property type="project" value="UniProtKB-KW"/>
</dbReference>
<dbReference type="InterPro" id="IPR042228">
    <property type="entry name" value="Dynein_linker_3"/>
</dbReference>
<dbReference type="Pfam" id="PF08393">
    <property type="entry name" value="DHC_N2"/>
    <property type="match status" value="1"/>
</dbReference>
<dbReference type="Gene3D" id="1.20.920.20">
    <property type="match status" value="1"/>
</dbReference>
<evidence type="ECO:0000259" key="23">
    <source>
        <dbReference type="Pfam" id="PF17852"/>
    </source>
</evidence>
<dbReference type="Gene3D" id="3.40.50.300">
    <property type="entry name" value="P-loop containing nucleotide triphosphate hydrolases"/>
    <property type="match status" value="5"/>
</dbReference>
<dbReference type="InterPro" id="IPR043160">
    <property type="entry name" value="Dynein_C_barrel"/>
</dbReference>
<protein>
    <recommendedName>
        <fullName evidence="29">ATPase family protein</fullName>
    </recommendedName>
</protein>
<dbReference type="SUPFAM" id="SSF52540">
    <property type="entry name" value="P-loop containing nucleoside triphosphate hydrolases"/>
    <property type="match status" value="4"/>
</dbReference>
<comment type="subcellular location">
    <subcellularLocation>
        <location evidence="1">Cell projection</location>
        <location evidence="1">Cilium</location>
        <location evidence="1">Flagellum</location>
    </subcellularLocation>
    <subcellularLocation>
        <location evidence="2">Cytoplasm</location>
        <location evidence="2">Cytoskeleton</location>
        <location evidence="2">Cilium axoneme</location>
    </subcellularLocation>
</comment>
<proteinExistence type="inferred from homology"/>
<dbReference type="InterPro" id="IPR027417">
    <property type="entry name" value="P-loop_NTPase"/>
</dbReference>
<feature type="domain" description="Dynein heavy chain ATP-binding dynein motor region" evidence="22">
    <location>
        <begin position="3075"/>
        <end position="3296"/>
    </location>
</feature>
<dbReference type="FunFam" id="3.10.490.20:FF:000009">
    <property type="entry name" value="Dynein heavy chain 4"/>
    <property type="match status" value="1"/>
</dbReference>
<evidence type="ECO:0000256" key="1">
    <source>
        <dbReference type="ARBA" id="ARBA00004230"/>
    </source>
</evidence>
<evidence type="ECO:0000256" key="10">
    <source>
        <dbReference type="ARBA" id="ARBA00023017"/>
    </source>
</evidence>
<dbReference type="PANTHER" id="PTHR22878">
    <property type="entry name" value="DYNEIN HEAVY CHAIN 6, AXONEMAL-LIKE-RELATED"/>
    <property type="match status" value="1"/>
</dbReference>
<dbReference type="FunFam" id="1.20.920.30:FF:000005">
    <property type="entry name" value="Dynein, axonemal, heavy chain 2"/>
    <property type="match status" value="1"/>
</dbReference>
<dbReference type="Gene3D" id="3.10.490.20">
    <property type="match status" value="1"/>
</dbReference>
<dbReference type="PANTHER" id="PTHR22878:SF73">
    <property type="entry name" value="DYNEIN AXONEMAL HEAVY CHAIN 1"/>
    <property type="match status" value="1"/>
</dbReference>
<evidence type="ECO:0000259" key="22">
    <source>
        <dbReference type="Pfam" id="PF12781"/>
    </source>
</evidence>
<keyword evidence="12" id="KW-0969">Cilium</keyword>
<accession>A0A074ZNX3</accession>
<evidence type="ECO:0000256" key="7">
    <source>
        <dbReference type="ARBA" id="ARBA00022741"/>
    </source>
</evidence>
<dbReference type="InterPro" id="IPR026983">
    <property type="entry name" value="DHC"/>
</dbReference>
<dbReference type="FunFam" id="1.10.8.720:FF:000001">
    <property type="entry name" value="dynein heavy chain 7, axonemal"/>
    <property type="match status" value="1"/>
</dbReference>
<dbReference type="Gene3D" id="1.20.58.1120">
    <property type="match status" value="1"/>
</dbReference>
<evidence type="ECO:0000256" key="9">
    <source>
        <dbReference type="ARBA" id="ARBA00022846"/>
    </source>
</evidence>
<dbReference type="Gene3D" id="1.10.287.2620">
    <property type="match status" value="1"/>
</dbReference>
<dbReference type="FunFam" id="1.10.287.2620:FF:000002">
    <property type="entry name" value="Dynein heavy chain 2, axonemal"/>
    <property type="match status" value="1"/>
</dbReference>
<dbReference type="Gene3D" id="6.10.140.1060">
    <property type="match status" value="1"/>
</dbReference>
<dbReference type="FunFam" id="3.20.180.20:FF:000003">
    <property type="entry name" value="Dynein heavy chain 12, axonemal"/>
    <property type="match status" value="1"/>
</dbReference>
<keyword evidence="9" id="KW-0282">Flagellum</keyword>
<dbReference type="InterPro" id="IPR042222">
    <property type="entry name" value="Dynein_2_N"/>
</dbReference>
<dbReference type="GO" id="GO:0051959">
    <property type="term" value="F:dynein light intermediate chain binding"/>
    <property type="evidence" value="ECO:0007669"/>
    <property type="project" value="InterPro"/>
</dbReference>
<feature type="domain" description="Dynein heavy chain linker" evidence="18">
    <location>
        <begin position="857"/>
        <end position="1256"/>
    </location>
</feature>
<dbReference type="Gene3D" id="3.20.180.20">
    <property type="entry name" value="Dynein heavy chain, N-terminal domain 2"/>
    <property type="match status" value="1"/>
</dbReference>
<dbReference type="Pfam" id="PF18198">
    <property type="entry name" value="AAA_lid_11"/>
    <property type="match status" value="1"/>
</dbReference>
<evidence type="ECO:0000256" key="14">
    <source>
        <dbReference type="ARBA" id="ARBA00023212"/>
    </source>
</evidence>
<organism evidence="27 28">
    <name type="scientific">Opisthorchis viverrini</name>
    <name type="common">Southeast Asian liver fluke</name>
    <dbReference type="NCBI Taxonomy" id="6198"/>
    <lineage>
        <taxon>Eukaryota</taxon>
        <taxon>Metazoa</taxon>
        <taxon>Spiralia</taxon>
        <taxon>Lophotrochozoa</taxon>
        <taxon>Platyhelminthes</taxon>
        <taxon>Trematoda</taxon>
        <taxon>Digenea</taxon>
        <taxon>Opisthorchiida</taxon>
        <taxon>Opisthorchiata</taxon>
        <taxon>Opisthorchiidae</taxon>
        <taxon>Opisthorchis</taxon>
    </lineage>
</organism>
<keyword evidence="8" id="KW-0067">ATP-binding</keyword>
<dbReference type="KEGG" id="ovi:T265_04421"/>
<keyword evidence="28" id="KW-1185">Reference proteome</keyword>
<dbReference type="Gene3D" id="1.20.1270.280">
    <property type="match status" value="1"/>
</dbReference>
<evidence type="ECO:0000256" key="16">
    <source>
        <dbReference type="SAM" id="Coils"/>
    </source>
</evidence>
<evidence type="ECO:0000259" key="24">
    <source>
        <dbReference type="Pfam" id="PF17857"/>
    </source>
</evidence>
<feature type="coiled-coil region" evidence="16">
    <location>
        <begin position="2929"/>
        <end position="2977"/>
    </location>
</feature>
<dbReference type="InterPro" id="IPR004273">
    <property type="entry name" value="Dynein_heavy_D6_P-loop"/>
</dbReference>
<dbReference type="InterPro" id="IPR035706">
    <property type="entry name" value="AAA_9"/>
</dbReference>
<evidence type="ECO:0000256" key="4">
    <source>
        <dbReference type="ARBA" id="ARBA00022490"/>
    </source>
</evidence>
<evidence type="ECO:0000256" key="2">
    <source>
        <dbReference type="ARBA" id="ARBA00004430"/>
    </source>
</evidence>
<evidence type="ECO:0000259" key="21">
    <source>
        <dbReference type="Pfam" id="PF12780"/>
    </source>
</evidence>
<keyword evidence="5" id="KW-0493">Microtubule</keyword>
<evidence type="ECO:0000259" key="19">
    <source>
        <dbReference type="Pfam" id="PF12774"/>
    </source>
</evidence>
<dbReference type="RefSeq" id="XP_009167430.1">
    <property type="nucleotide sequence ID" value="XM_009169166.1"/>
</dbReference>
<feature type="domain" description="Dynein heavy chain C-terminal" evidence="26">
    <location>
        <begin position="3833"/>
        <end position="4105"/>
    </location>
</feature>
<dbReference type="OrthoDB" id="447173at2759"/>
<dbReference type="FunFam" id="1.20.920.20:FF:000006">
    <property type="entry name" value="Dynein, axonemal, heavy chain 6"/>
    <property type="match status" value="1"/>
</dbReference>
<evidence type="ECO:0000313" key="27">
    <source>
        <dbReference type="EMBL" id="KER28811.1"/>
    </source>
</evidence>
<feature type="domain" description="Dynein heavy chain 3 AAA+ lid" evidence="24">
    <location>
        <begin position="2278"/>
        <end position="2369"/>
    </location>
</feature>
<dbReference type="FunFam" id="3.40.50.300:FF:000362">
    <property type="entry name" value="Dynein, axonemal, heavy chain 6"/>
    <property type="match status" value="1"/>
</dbReference>
<dbReference type="GO" id="GO:0005874">
    <property type="term" value="C:microtubule"/>
    <property type="evidence" value="ECO:0007669"/>
    <property type="project" value="UniProtKB-KW"/>
</dbReference>
<dbReference type="Gene3D" id="1.20.920.30">
    <property type="match status" value="1"/>
</dbReference>
<name>A0A074ZNX3_OPIVI</name>
<dbReference type="GO" id="GO:0005858">
    <property type="term" value="C:axonemal dynein complex"/>
    <property type="evidence" value="ECO:0007669"/>
    <property type="project" value="UniProtKB-ARBA"/>
</dbReference>
<dbReference type="CTD" id="20318603"/>
<dbReference type="Gene3D" id="1.10.8.1220">
    <property type="match status" value="1"/>
</dbReference>
<dbReference type="GO" id="GO:0008569">
    <property type="term" value="F:minus-end-directed microtubule motor activity"/>
    <property type="evidence" value="ECO:0007669"/>
    <property type="project" value="InterPro"/>
</dbReference>
<keyword evidence="15" id="KW-0966">Cell projection</keyword>
<dbReference type="Pfam" id="PF12781">
    <property type="entry name" value="AAA_9"/>
    <property type="match status" value="1"/>
</dbReference>
<dbReference type="FunFam" id="1.20.140.100:FF:000004">
    <property type="entry name" value="Dynein axonemal heavy chain 6"/>
    <property type="match status" value="1"/>
</dbReference>
<keyword evidence="6" id="KW-0677">Repeat</keyword>
<dbReference type="Gene3D" id="1.20.140.100">
    <property type="entry name" value="Dynein heavy chain, N-terminal domain 2"/>
    <property type="match status" value="1"/>
</dbReference>
<evidence type="ECO:0000313" key="28">
    <source>
        <dbReference type="Proteomes" id="UP000054324"/>
    </source>
</evidence>
<dbReference type="InterPro" id="IPR041589">
    <property type="entry name" value="DNAH3_AAA_lid_1"/>
</dbReference>
<evidence type="ECO:0000259" key="18">
    <source>
        <dbReference type="Pfam" id="PF08393"/>
    </source>
</evidence>
<gene>
    <name evidence="27" type="ORF">T265_04421</name>
</gene>
<keyword evidence="14" id="KW-0206">Cytoskeleton</keyword>
<dbReference type="GO" id="GO:0031514">
    <property type="term" value="C:motile cilium"/>
    <property type="evidence" value="ECO:0007669"/>
    <property type="project" value="UniProtKB-SubCell"/>
</dbReference>
<feature type="domain" description="Dynein heavy chain region D6 P-loop" evidence="17">
    <location>
        <begin position="3541"/>
        <end position="3655"/>
    </location>
</feature>
<dbReference type="GO" id="GO:0045505">
    <property type="term" value="F:dynein intermediate chain binding"/>
    <property type="evidence" value="ECO:0007669"/>
    <property type="project" value="InterPro"/>
</dbReference>
<dbReference type="FunFam" id="3.40.50.300:FF:000044">
    <property type="entry name" value="Dynein heavy chain 5, axonemal"/>
    <property type="match status" value="1"/>
</dbReference>
<dbReference type="InterPro" id="IPR013602">
    <property type="entry name" value="Dynein_heavy_linker"/>
</dbReference>
<dbReference type="InterPro" id="IPR041466">
    <property type="entry name" value="Dynein_AAA5_ext"/>
</dbReference>
<evidence type="ECO:0000256" key="3">
    <source>
        <dbReference type="ARBA" id="ARBA00008887"/>
    </source>
</evidence>
<dbReference type="Pfam" id="PF12775">
    <property type="entry name" value="AAA_7"/>
    <property type="match status" value="1"/>
</dbReference>
<evidence type="ECO:0000256" key="12">
    <source>
        <dbReference type="ARBA" id="ARBA00023069"/>
    </source>
</evidence>
<dbReference type="Pfam" id="PF12774">
    <property type="entry name" value="AAA_6"/>
    <property type="match status" value="1"/>
</dbReference>
<keyword evidence="4" id="KW-0963">Cytoplasm</keyword>
<evidence type="ECO:0000256" key="5">
    <source>
        <dbReference type="ARBA" id="ARBA00022701"/>
    </source>
</evidence>
<dbReference type="Pfam" id="PF18199">
    <property type="entry name" value="Dynein_C"/>
    <property type="match status" value="1"/>
</dbReference>
<dbReference type="Pfam" id="PF12777">
    <property type="entry name" value="MT"/>
    <property type="match status" value="1"/>
</dbReference>
<dbReference type="FunFam" id="3.40.50.300:FF:002141">
    <property type="entry name" value="Dynein heavy chain"/>
    <property type="match status" value="1"/>
</dbReference>
<dbReference type="FunFam" id="3.40.50.300:FF:001328">
    <property type="entry name" value="Dynein heavy chain 6, axonemal"/>
    <property type="match status" value="1"/>
</dbReference>
<evidence type="ECO:0000256" key="11">
    <source>
        <dbReference type="ARBA" id="ARBA00023054"/>
    </source>
</evidence>
<evidence type="ECO:0008006" key="29">
    <source>
        <dbReference type="Google" id="ProtNLM"/>
    </source>
</evidence>
<feature type="domain" description="Dynein heavy chain coiled coil stalk" evidence="20">
    <location>
        <begin position="2700"/>
        <end position="3043"/>
    </location>
</feature>
<dbReference type="FunFam" id="1.20.58.1120:FF:000005">
    <property type="entry name" value="Dynein, axonemal, heavy chain 12"/>
    <property type="match status" value="1"/>
</dbReference>
<evidence type="ECO:0000256" key="6">
    <source>
        <dbReference type="ARBA" id="ARBA00022737"/>
    </source>
</evidence>
<reference evidence="27 28" key="1">
    <citation type="submission" date="2013-11" db="EMBL/GenBank/DDBJ databases">
        <title>Opisthorchis viverrini - life in the bile duct.</title>
        <authorList>
            <person name="Young N.D."/>
            <person name="Nagarajan N."/>
            <person name="Lin S.J."/>
            <person name="Korhonen P.K."/>
            <person name="Jex A.R."/>
            <person name="Hall R.S."/>
            <person name="Safavi-Hemami H."/>
            <person name="Kaewkong W."/>
            <person name="Bertrand D."/>
            <person name="Gao S."/>
            <person name="Seet Q."/>
            <person name="Wongkham S."/>
            <person name="Teh B.T."/>
            <person name="Wongkham C."/>
            <person name="Intapan P.M."/>
            <person name="Maleewong W."/>
            <person name="Yang X."/>
            <person name="Hu M."/>
            <person name="Wang Z."/>
            <person name="Hofmann A."/>
            <person name="Sternberg P.W."/>
            <person name="Tan P."/>
            <person name="Wang J."/>
            <person name="Gasser R.B."/>
        </authorList>
    </citation>
    <scope>NUCLEOTIDE SEQUENCE [LARGE SCALE GENOMIC DNA]</scope>
</reference>